<evidence type="ECO:0008006" key="3">
    <source>
        <dbReference type="Google" id="ProtNLM"/>
    </source>
</evidence>
<dbReference type="InterPro" id="IPR036237">
    <property type="entry name" value="Xyl_isomerase-like_sf"/>
</dbReference>
<dbReference type="AlphaFoldDB" id="A0A1E7FFI5"/>
<keyword evidence="2" id="KW-1185">Reference proteome</keyword>
<reference evidence="1 2" key="1">
    <citation type="submission" date="2016-09" db="EMBL/GenBank/DDBJ databases">
        <title>Extensive genetic diversity and differential bi-allelic expression allows diatom success in the polar Southern Ocean.</title>
        <authorList>
            <consortium name="DOE Joint Genome Institute"/>
            <person name="Mock T."/>
            <person name="Otillar R.P."/>
            <person name="Strauss J."/>
            <person name="Dupont C."/>
            <person name="Frickenhaus S."/>
            <person name="Maumus F."/>
            <person name="Mcmullan M."/>
            <person name="Sanges R."/>
            <person name="Schmutz J."/>
            <person name="Toseland A."/>
            <person name="Valas R."/>
            <person name="Veluchamy A."/>
            <person name="Ward B.J."/>
            <person name="Allen A."/>
            <person name="Barry K."/>
            <person name="Falciatore A."/>
            <person name="Ferrante M."/>
            <person name="Fortunato A.E."/>
            <person name="Gloeckner G."/>
            <person name="Gruber A."/>
            <person name="Hipkin R."/>
            <person name="Janech M."/>
            <person name="Kroth P."/>
            <person name="Leese F."/>
            <person name="Lindquist E."/>
            <person name="Lyon B.R."/>
            <person name="Martin J."/>
            <person name="Mayer C."/>
            <person name="Parker M."/>
            <person name="Quesneville H."/>
            <person name="Raymond J."/>
            <person name="Uhlig C."/>
            <person name="Valentin K.U."/>
            <person name="Worden A.Z."/>
            <person name="Armbrust E.V."/>
            <person name="Bowler C."/>
            <person name="Green B."/>
            <person name="Moulton V."/>
            <person name="Van Oosterhout C."/>
            <person name="Grigoriev I."/>
        </authorList>
    </citation>
    <scope>NUCLEOTIDE SEQUENCE [LARGE SCALE GENOMIC DNA]</scope>
    <source>
        <strain evidence="1 2">CCMP1102</strain>
    </source>
</reference>
<evidence type="ECO:0000313" key="1">
    <source>
        <dbReference type="EMBL" id="OEU16942.1"/>
    </source>
</evidence>
<protein>
    <recommendedName>
        <fullName evidence="3">Xylose isomerase-like TIM barrel domain-containing protein</fullName>
    </recommendedName>
</protein>
<dbReference type="Proteomes" id="UP000095751">
    <property type="component" value="Unassembled WGS sequence"/>
</dbReference>
<dbReference type="SUPFAM" id="SSF51658">
    <property type="entry name" value="Xylose isomerase-like"/>
    <property type="match status" value="1"/>
</dbReference>
<dbReference type="EMBL" id="KV784358">
    <property type="protein sequence ID" value="OEU16942.1"/>
    <property type="molecule type" value="Genomic_DNA"/>
</dbReference>
<organism evidence="1 2">
    <name type="scientific">Fragilariopsis cylindrus CCMP1102</name>
    <dbReference type="NCBI Taxonomy" id="635003"/>
    <lineage>
        <taxon>Eukaryota</taxon>
        <taxon>Sar</taxon>
        <taxon>Stramenopiles</taxon>
        <taxon>Ochrophyta</taxon>
        <taxon>Bacillariophyta</taxon>
        <taxon>Bacillariophyceae</taxon>
        <taxon>Bacillariophycidae</taxon>
        <taxon>Bacillariales</taxon>
        <taxon>Bacillariaceae</taxon>
        <taxon>Fragilariopsis</taxon>
    </lineage>
</organism>
<dbReference type="KEGG" id="fcy:FRACYDRAFT_239537"/>
<sequence length="313" mass="35817">MELKLIKTLWGIDEPISIELFNSIKEEGYHGVEVIRLAWIDENNNSRDTLINSLNESGLACVCQIHTAGGYINSNNGEYVYCGAYDVAVHQQDFKKQLKECKELLTLVQNGGFINVHAGVDAWSNEEVIQFLHFCLNEIEQTTSITVTFETHRQRIFGSPFQTRDLLSMPSLAQSKYLKLNADLSHWYCSCERVFNSTDEDRDKIWWPKLLTLVSKRCEYIHARFGFAQGPQMSDPSATECDTDRRLQIEVWTLLMQEQQKKISSTGMIFVSPEYGPAPYMPTKPHTQEPVASLSKAVRFTKMVVEAIFDEIK</sequence>
<dbReference type="OrthoDB" id="9971575at2759"/>
<evidence type="ECO:0000313" key="2">
    <source>
        <dbReference type="Proteomes" id="UP000095751"/>
    </source>
</evidence>
<accession>A0A1E7FFI5</accession>
<proteinExistence type="predicted"/>
<gene>
    <name evidence="1" type="ORF">FRACYDRAFT_239537</name>
</gene>
<dbReference type="InParanoid" id="A0A1E7FFI5"/>
<name>A0A1E7FFI5_9STRA</name>
<dbReference type="Gene3D" id="3.20.20.150">
    <property type="entry name" value="Divalent-metal-dependent TIM barrel enzymes"/>
    <property type="match status" value="1"/>
</dbReference>